<dbReference type="Proteomes" id="UP000182248">
    <property type="component" value="Unassembled WGS sequence"/>
</dbReference>
<comment type="similarity">
    <text evidence="1">Belongs to the YciI family.</text>
</comment>
<dbReference type="SUPFAM" id="SSF54909">
    <property type="entry name" value="Dimeric alpha+beta barrel"/>
    <property type="match status" value="1"/>
</dbReference>
<proteinExistence type="inferred from homology"/>
<evidence type="ECO:0000259" key="2">
    <source>
        <dbReference type="Pfam" id="PF03795"/>
    </source>
</evidence>
<dbReference type="STRING" id="1150368.SAMN02927921_02578"/>
<dbReference type="InterPro" id="IPR011008">
    <property type="entry name" value="Dimeric_a/b-barrel"/>
</dbReference>
<gene>
    <name evidence="3" type="ORF">SAMN02927921_02578</name>
</gene>
<dbReference type="Pfam" id="PF03795">
    <property type="entry name" value="YCII"/>
    <property type="match status" value="1"/>
</dbReference>
<protein>
    <submittedName>
        <fullName evidence="3">Uncharacterized conserved protein</fullName>
    </submittedName>
</protein>
<feature type="domain" description="YCII-related" evidence="2">
    <location>
        <begin position="4"/>
        <end position="112"/>
    </location>
</feature>
<dbReference type="OrthoDB" id="7782105at2"/>
<organism evidence="3 4">
    <name type="scientific">Sinomicrobium oceani</name>
    <dbReference type="NCBI Taxonomy" id="1150368"/>
    <lineage>
        <taxon>Bacteria</taxon>
        <taxon>Pseudomonadati</taxon>
        <taxon>Bacteroidota</taxon>
        <taxon>Flavobacteriia</taxon>
        <taxon>Flavobacteriales</taxon>
        <taxon>Flavobacteriaceae</taxon>
        <taxon>Sinomicrobium</taxon>
    </lineage>
</organism>
<dbReference type="InterPro" id="IPR005545">
    <property type="entry name" value="YCII"/>
</dbReference>
<dbReference type="EMBL" id="FPJE01000013">
    <property type="protein sequence ID" value="SFW59401.1"/>
    <property type="molecule type" value="Genomic_DNA"/>
</dbReference>
<dbReference type="Gene3D" id="3.30.70.1060">
    <property type="entry name" value="Dimeric alpha+beta barrel"/>
    <property type="match status" value="1"/>
</dbReference>
<sequence>MKKFLLLLHENAGTLQHLSPAEMEALAKAHYEWAAKLEEGGHFISGDGLEEGGVRITGKKPVVQDGPYMESKEIVGGYYLLQARDLDTVIRIAKECPTHLWGGTTEIRPIMEYEL</sequence>
<name>A0A1K1QIB5_9FLAO</name>
<reference evidence="3 4" key="1">
    <citation type="submission" date="2016-11" db="EMBL/GenBank/DDBJ databases">
        <authorList>
            <person name="Jaros S."/>
            <person name="Januszkiewicz K."/>
            <person name="Wedrychowicz H."/>
        </authorList>
    </citation>
    <scope>NUCLEOTIDE SEQUENCE [LARGE SCALE GENOMIC DNA]</scope>
    <source>
        <strain evidence="3 4">CGMCC 1.12145</strain>
    </source>
</reference>
<accession>A0A1K1QIB5</accession>
<evidence type="ECO:0000256" key="1">
    <source>
        <dbReference type="ARBA" id="ARBA00007689"/>
    </source>
</evidence>
<dbReference type="RefSeq" id="WP_072317788.1">
    <property type="nucleotide sequence ID" value="NZ_FPJE01000013.1"/>
</dbReference>
<evidence type="ECO:0000313" key="3">
    <source>
        <dbReference type="EMBL" id="SFW59401.1"/>
    </source>
</evidence>
<dbReference type="PANTHER" id="PTHR35174">
    <property type="entry name" value="BLL7171 PROTEIN-RELATED"/>
    <property type="match status" value="1"/>
</dbReference>
<dbReference type="PANTHER" id="PTHR35174:SF3">
    <property type="entry name" value="BLL7171 PROTEIN"/>
    <property type="match status" value="1"/>
</dbReference>
<dbReference type="AlphaFoldDB" id="A0A1K1QIB5"/>
<evidence type="ECO:0000313" key="4">
    <source>
        <dbReference type="Proteomes" id="UP000182248"/>
    </source>
</evidence>
<keyword evidence="4" id="KW-1185">Reference proteome</keyword>